<organism evidence="1 2">
    <name type="scientific">Pseudoxanthomonas dokdonensis</name>
    <dbReference type="NCBI Taxonomy" id="344882"/>
    <lineage>
        <taxon>Bacteria</taxon>
        <taxon>Pseudomonadati</taxon>
        <taxon>Pseudomonadota</taxon>
        <taxon>Gammaproteobacteria</taxon>
        <taxon>Lysobacterales</taxon>
        <taxon>Lysobacteraceae</taxon>
        <taxon>Pseudoxanthomonas</taxon>
    </lineage>
</organism>
<sequence length="85" mass="9449">MEIGHVDQPVVASLKVSTPRAPAGVLLREHFKTEVFDTEARILKIRFEQQTPGQEPASFTLDVDGNEGSLAIDDRLIKAPFGWEM</sequence>
<protein>
    <submittedName>
        <fullName evidence="1">Uncharacterized protein</fullName>
    </submittedName>
</protein>
<dbReference type="AlphaFoldDB" id="A0A0R0CQB0"/>
<keyword evidence="2" id="KW-1185">Reference proteome</keyword>
<dbReference type="PATRIC" id="fig|344882.3.peg.966"/>
<name>A0A0R0CQB0_9GAMM</name>
<accession>A0A0R0CQB0</accession>
<gene>
    <name evidence="1" type="ORF">ABB29_12940</name>
</gene>
<dbReference type="Proteomes" id="UP000052052">
    <property type="component" value="Unassembled WGS sequence"/>
</dbReference>
<proteinExistence type="predicted"/>
<evidence type="ECO:0000313" key="2">
    <source>
        <dbReference type="Proteomes" id="UP000052052"/>
    </source>
</evidence>
<dbReference type="EMBL" id="LDJL01000014">
    <property type="protein sequence ID" value="KRG68426.1"/>
    <property type="molecule type" value="Genomic_DNA"/>
</dbReference>
<evidence type="ECO:0000313" key="1">
    <source>
        <dbReference type="EMBL" id="KRG68426.1"/>
    </source>
</evidence>
<comment type="caution">
    <text evidence="1">The sequence shown here is derived from an EMBL/GenBank/DDBJ whole genome shotgun (WGS) entry which is preliminary data.</text>
</comment>
<reference evidence="1 2" key="1">
    <citation type="submission" date="2015-05" db="EMBL/GenBank/DDBJ databases">
        <title>Genome sequencing and analysis of members of genus Stenotrophomonas.</title>
        <authorList>
            <person name="Patil P.P."/>
            <person name="Midha S."/>
            <person name="Patil P.B."/>
        </authorList>
    </citation>
    <scope>NUCLEOTIDE SEQUENCE [LARGE SCALE GENOMIC DNA]</scope>
    <source>
        <strain evidence="1 2">DSM 21858</strain>
    </source>
</reference>